<evidence type="ECO:0000313" key="1">
    <source>
        <dbReference type="EMBL" id="KAK2958349.1"/>
    </source>
</evidence>
<name>A0ABQ9Y3Q2_9EUKA</name>
<organism evidence="1 2">
    <name type="scientific">Blattamonas nauphoetae</name>
    <dbReference type="NCBI Taxonomy" id="2049346"/>
    <lineage>
        <taxon>Eukaryota</taxon>
        <taxon>Metamonada</taxon>
        <taxon>Preaxostyla</taxon>
        <taxon>Oxymonadida</taxon>
        <taxon>Blattamonas</taxon>
    </lineage>
</organism>
<evidence type="ECO:0008006" key="3">
    <source>
        <dbReference type="Google" id="ProtNLM"/>
    </source>
</evidence>
<sequence>MCKSQSKTSHTPHHIKNRFDFAKETLSKGYLPELCLFDDEKTVRGRGPEKYYRSLREKDTPRPESQSHVHPIKLNIWGCVGVGFKSNLFITEENINGRIHTDTLINGLSNAQMDPPLDTRVLLSDNAGWHKNKTELPLYSDLNPIEHVWAMLTSKLYAISTVYDKVESLRKAIVKCWNSIPQQSIDNIVLSYGDRVLECFSREGKMTKY</sequence>
<reference evidence="1 2" key="1">
    <citation type="journal article" date="2022" name="bioRxiv">
        <title>Genomics of Preaxostyla Flagellates Illuminates Evolutionary Transitions and the Path Towards Mitochondrial Loss.</title>
        <authorList>
            <person name="Novak L.V.F."/>
            <person name="Treitli S.C."/>
            <person name="Pyrih J."/>
            <person name="Halakuc P."/>
            <person name="Pipaliya S.V."/>
            <person name="Vacek V."/>
            <person name="Brzon O."/>
            <person name="Soukal P."/>
            <person name="Eme L."/>
            <person name="Dacks J.B."/>
            <person name="Karnkowska A."/>
            <person name="Elias M."/>
            <person name="Hampl V."/>
        </authorList>
    </citation>
    <scope>NUCLEOTIDE SEQUENCE [LARGE SCALE GENOMIC DNA]</scope>
    <source>
        <strain evidence="1">NAU3</strain>
        <tissue evidence="1">Gut</tissue>
    </source>
</reference>
<dbReference type="EMBL" id="JARBJD010000038">
    <property type="protein sequence ID" value="KAK2958349.1"/>
    <property type="molecule type" value="Genomic_DNA"/>
</dbReference>
<protein>
    <recommendedName>
        <fullName evidence="3">Transposase</fullName>
    </recommendedName>
</protein>
<evidence type="ECO:0000313" key="2">
    <source>
        <dbReference type="Proteomes" id="UP001281761"/>
    </source>
</evidence>
<keyword evidence="2" id="KW-1185">Reference proteome</keyword>
<dbReference type="Gene3D" id="3.30.420.10">
    <property type="entry name" value="Ribonuclease H-like superfamily/Ribonuclease H"/>
    <property type="match status" value="1"/>
</dbReference>
<dbReference type="Proteomes" id="UP001281761">
    <property type="component" value="Unassembled WGS sequence"/>
</dbReference>
<accession>A0ABQ9Y3Q2</accession>
<gene>
    <name evidence="1" type="ORF">BLNAU_6619</name>
</gene>
<proteinExistence type="predicted"/>
<comment type="caution">
    <text evidence="1">The sequence shown here is derived from an EMBL/GenBank/DDBJ whole genome shotgun (WGS) entry which is preliminary data.</text>
</comment>
<dbReference type="InterPro" id="IPR036397">
    <property type="entry name" value="RNaseH_sf"/>
</dbReference>